<feature type="domain" description="Protein kinase" evidence="3">
    <location>
        <begin position="306"/>
        <end position="585"/>
    </location>
</feature>
<dbReference type="PANTHER" id="PTHR45927">
    <property type="entry name" value="LYSM-DOMAIN RECEPTOR-LIKE KINASE-RELATED"/>
    <property type="match status" value="1"/>
</dbReference>
<dbReference type="EMBL" id="CAKMRJ010005613">
    <property type="protein sequence ID" value="CAH1447749.1"/>
    <property type="molecule type" value="Genomic_DNA"/>
</dbReference>
<keyword evidence="6" id="KW-1185">Reference proteome</keyword>
<keyword evidence="2" id="KW-0732">Signal</keyword>
<sequence length="585" mass="65196">MADSFTFLLTLLLFSLTKPMISQQQYDHTPCNTTTPLLNISTYSCNSDTKTCNTFIIYRPQSNQILSAIATLFNVNESQLNSTTHFQDREVIVPIICNCPDLSSRSIINYTNFNSYSFPDIACGVYQGLVKPFVLAQQNGNLHGTPLVRVPVKCACVNTSNERNDTRYLVTYPVMENDTLNMIASKFGVTVGSIQEANEMGPRQTLFGGTTLLVPTTGVPVLNLDHVVNDPSSQDIVPVTTEILNRSIGTRFSILFLIVFSTIFLFVVLLFLVFIKWKLHHREPPPVSIPGSEFNRCSPDLLDGMLKLKHSLTSFSIDKLKLATNNFSESSFIGKSVYKGRITKNYFVAIKDMNSIKSANHVVNILTTINHFNVVKIEGYCFDMDKSYLVFEYTENGSLRDCLRESKTRKHLTWGKRVKIAFDLAEGLHYIHYCTKPMYVHRNISSGNVLITTDYRAKISGFDFATPVIYTAEVEGGGGIWPKSVLVGETTVDVYAYGVVLVELLSGKGAAMGRKWLDGVEFVVGGGGSSECLEKFKMFMDGDLEGEYGLGDAMCLALLAKCCIQDDPQYRPTMNDVLKNLSRIL</sequence>
<feature type="signal peptide" evidence="2">
    <location>
        <begin position="1"/>
        <end position="23"/>
    </location>
</feature>
<dbReference type="InterPro" id="IPR036779">
    <property type="entry name" value="LysM_dom_sf"/>
</dbReference>
<dbReference type="Gene3D" id="3.10.350.10">
    <property type="entry name" value="LysM domain"/>
    <property type="match status" value="1"/>
</dbReference>
<dbReference type="SUPFAM" id="SSF54106">
    <property type="entry name" value="LysM domain"/>
    <property type="match status" value="1"/>
</dbReference>
<keyword evidence="1" id="KW-1133">Transmembrane helix</keyword>
<dbReference type="GO" id="GO:0005524">
    <property type="term" value="F:ATP binding"/>
    <property type="evidence" value="ECO:0007669"/>
    <property type="project" value="InterPro"/>
</dbReference>
<dbReference type="Gene3D" id="3.30.200.20">
    <property type="entry name" value="Phosphorylase Kinase, domain 1"/>
    <property type="match status" value="1"/>
</dbReference>
<evidence type="ECO:0000313" key="5">
    <source>
        <dbReference type="EMBL" id="CAH1447749.1"/>
    </source>
</evidence>
<feature type="transmembrane region" description="Helical" evidence="1">
    <location>
        <begin position="252"/>
        <end position="275"/>
    </location>
</feature>
<dbReference type="AlphaFoldDB" id="A0AAU9PCE9"/>
<proteinExistence type="predicted"/>
<feature type="domain" description="LysM" evidence="4">
    <location>
        <begin position="170"/>
        <end position="214"/>
    </location>
</feature>
<dbReference type="InterPro" id="IPR056563">
    <property type="entry name" value="LysM3_LYK4_5"/>
</dbReference>
<evidence type="ECO:0000256" key="2">
    <source>
        <dbReference type="SAM" id="SignalP"/>
    </source>
</evidence>
<comment type="caution">
    <text evidence="5">The sequence shown here is derived from an EMBL/GenBank/DDBJ whole genome shotgun (WGS) entry which is preliminary data.</text>
</comment>
<dbReference type="Gene3D" id="1.10.510.10">
    <property type="entry name" value="Transferase(Phosphotransferase) domain 1"/>
    <property type="match status" value="1"/>
</dbReference>
<dbReference type="InterPro" id="IPR018392">
    <property type="entry name" value="LysM"/>
</dbReference>
<name>A0AAU9PCE9_9ASTR</name>
<dbReference type="InterPro" id="IPR011009">
    <property type="entry name" value="Kinase-like_dom_sf"/>
</dbReference>
<dbReference type="InterPro" id="IPR001245">
    <property type="entry name" value="Ser-Thr/Tyr_kinase_cat_dom"/>
</dbReference>
<dbReference type="Pfam" id="PF07714">
    <property type="entry name" value="PK_Tyr_Ser-Thr"/>
    <property type="match status" value="1"/>
</dbReference>
<dbReference type="CDD" id="cd00118">
    <property type="entry name" value="LysM"/>
    <property type="match status" value="1"/>
</dbReference>
<dbReference type="Pfam" id="PF23473">
    <property type="entry name" value="LysM3_LYK4_5"/>
    <property type="match status" value="1"/>
</dbReference>
<dbReference type="SUPFAM" id="SSF56112">
    <property type="entry name" value="Protein kinase-like (PK-like)"/>
    <property type="match status" value="1"/>
</dbReference>
<dbReference type="SMART" id="SM00257">
    <property type="entry name" value="LysM"/>
    <property type="match status" value="1"/>
</dbReference>
<dbReference type="Proteomes" id="UP001157418">
    <property type="component" value="Unassembled WGS sequence"/>
</dbReference>
<dbReference type="PROSITE" id="PS51782">
    <property type="entry name" value="LYSM"/>
    <property type="match status" value="1"/>
</dbReference>
<dbReference type="GO" id="GO:0005886">
    <property type="term" value="C:plasma membrane"/>
    <property type="evidence" value="ECO:0007669"/>
    <property type="project" value="UniProtKB-ARBA"/>
</dbReference>
<feature type="chain" id="PRO_5043998239" description="Protein kinase domain-containing protein" evidence="2">
    <location>
        <begin position="24"/>
        <end position="585"/>
    </location>
</feature>
<dbReference type="InterPro" id="IPR052611">
    <property type="entry name" value="Plant_RLK_LysM"/>
</dbReference>
<evidence type="ECO:0000259" key="4">
    <source>
        <dbReference type="PROSITE" id="PS51782"/>
    </source>
</evidence>
<dbReference type="GO" id="GO:0004672">
    <property type="term" value="F:protein kinase activity"/>
    <property type="evidence" value="ECO:0007669"/>
    <property type="project" value="InterPro"/>
</dbReference>
<dbReference type="PROSITE" id="PS50011">
    <property type="entry name" value="PROTEIN_KINASE_DOM"/>
    <property type="match status" value="1"/>
</dbReference>
<reference evidence="5 6" key="1">
    <citation type="submission" date="2022-01" db="EMBL/GenBank/DDBJ databases">
        <authorList>
            <person name="Xiong W."/>
            <person name="Schranz E."/>
        </authorList>
    </citation>
    <scope>NUCLEOTIDE SEQUENCE [LARGE SCALE GENOMIC DNA]</scope>
</reference>
<evidence type="ECO:0000313" key="6">
    <source>
        <dbReference type="Proteomes" id="UP001157418"/>
    </source>
</evidence>
<accession>A0AAU9PCE9</accession>
<evidence type="ECO:0008006" key="7">
    <source>
        <dbReference type="Google" id="ProtNLM"/>
    </source>
</evidence>
<evidence type="ECO:0000259" key="3">
    <source>
        <dbReference type="PROSITE" id="PS50011"/>
    </source>
</evidence>
<organism evidence="5 6">
    <name type="scientific">Lactuca virosa</name>
    <dbReference type="NCBI Taxonomy" id="75947"/>
    <lineage>
        <taxon>Eukaryota</taxon>
        <taxon>Viridiplantae</taxon>
        <taxon>Streptophyta</taxon>
        <taxon>Embryophyta</taxon>
        <taxon>Tracheophyta</taxon>
        <taxon>Spermatophyta</taxon>
        <taxon>Magnoliopsida</taxon>
        <taxon>eudicotyledons</taxon>
        <taxon>Gunneridae</taxon>
        <taxon>Pentapetalae</taxon>
        <taxon>asterids</taxon>
        <taxon>campanulids</taxon>
        <taxon>Asterales</taxon>
        <taxon>Asteraceae</taxon>
        <taxon>Cichorioideae</taxon>
        <taxon>Cichorieae</taxon>
        <taxon>Lactucinae</taxon>
        <taxon>Lactuca</taxon>
    </lineage>
</organism>
<protein>
    <recommendedName>
        <fullName evidence="7">Protein kinase domain-containing protein</fullName>
    </recommendedName>
</protein>
<keyword evidence="1" id="KW-0472">Membrane</keyword>
<gene>
    <name evidence="5" type="ORF">LVIROSA_LOCUS33339</name>
</gene>
<dbReference type="InterPro" id="IPR000719">
    <property type="entry name" value="Prot_kinase_dom"/>
</dbReference>
<evidence type="ECO:0000256" key="1">
    <source>
        <dbReference type="SAM" id="Phobius"/>
    </source>
</evidence>
<dbReference type="PANTHER" id="PTHR45927:SF9">
    <property type="entry name" value="FAMILY PROTEIN _ PEPTIDOGLYCAN-BINDING LYSM DOMAIN-CONTAINING PROTEIN, PUTATIVE-RELATED"/>
    <property type="match status" value="1"/>
</dbReference>
<keyword evidence="1" id="KW-0812">Transmembrane</keyword>